<reference evidence="3" key="1">
    <citation type="journal article" date="2020" name="bioRxiv">
        <title>Comparative genomics of Chlamydomonas.</title>
        <authorList>
            <person name="Craig R.J."/>
            <person name="Hasan A.R."/>
            <person name="Ness R.W."/>
            <person name="Keightley P.D."/>
        </authorList>
    </citation>
    <scope>NUCLEOTIDE SEQUENCE</scope>
    <source>
        <strain evidence="3">CCAP 11/70</strain>
    </source>
</reference>
<gene>
    <name evidence="3" type="ORF">HYH03_006687</name>
</gene>
<dbReference type="OrthoDB" id="9978460at2759"/>
<dbReference type="PROSITE" id="PS50127">
    <property type="entry name" value="UBC_2"/>
    <property type="match status" value="1"/>
</dbReference>
<sequence>MALAAVSRARMQKDYRELEKAPPEGIAAWYPDATKISIVDCSLMGPDGTPYAGGLFHLRATFPDRYPHEPPNLKFKTPVYHPNVSHDGNICCSVLNMPPKGDWKPSNSLRTVLLSIQLLLQAPNPDDPLDGDAARELLANEQLFRHKAAECTRLHANPDAGRSGAAASSGGGGAAVAAAQAAPARAPPQASAPAASAAASGIPAPAAAAQGVPTEGQAATQSDQGTRRQCGEVQGQGQEDAPAAPQARAEGGQAQTPGGPALASAPDQPGQGSSPGAAGLNACSAAKGDGQGPVAAGPAGGVDAEAVKRPAADPPRSRLALGKRAKS</sequence>
<dbReference type="InterPro" id="IPR050113">
    <property type="entry name" value="Ub_conjugating_enzyme"/>
</dbReference>
<evidence type="ECO:0000256" key="1">
    <source>
        <dbReference type="SAM" id="MobiDB-lite"/>
    </source>
</evidence>
<comment type="caution">
    <text evidence="3">The sequence shown here is derived from an EMBL/GenBank/DDBJ whole genome shotgun (WGS) entry which is preliminary data.</text>
</comment>
<feature type="domain" description="UBC core" evidence="2">
    <location>
        <begin position="6"/>
        <end position="157"/>
    </location>
</feature>
<proteinExistence type="predicted"/>
<feature type="compositionally biased region" description="Low complexity" evidence="1">
    <location>
        <begin position="292"/>
        <end position="304"/>
    </location>
</feature>
<dbReference type="InterPro" id="IPR016135">
    <property type="entry name" value="UBQ-conjugating_enzyme/RWD"/>
</dbReference>
<dbReference type="SMART" id="SM00212">
    <property type="entry name" value="UBCc"/>
    <property type="match status" value="1"/>
</dbReference>
<protein>
    <recommendedName>
        <fullName evidence="2">UBC core domain-containing protein</fullName>
    </recommendedName>
</protein>
<keyword evidence="4" id="KW-1185">Reference proteome</keyword>
<dbReference type="InterPro" id="IPR000608">
    <property type="entry name" value="UBC"/>
</dbReference>
<accession>A0A835Y346</accession>
<evidence type="ECO:0000313" key="4">
    <source>
        <dbReference type="Proteomes" id="UP000612055"/>
    </source>
</evidence>
<dbReference type="Gene3D" id="3.10.110.10">
    <property type="entry name" value="Ubiquitin Conjugating Enzyme"/>
    <property type="match status" value="1"/>
</dbReference>
<dbReference type="AlphaFoldDB" id="A0A835Y346"/>
<name>A0A835Y346_9CHLO</name>
<evidence type="ECO:0000259" key="2">
    <source>
        <dbReference type="PROSITE" id="PS50127"/>
    </source>
</evidence>
<dbReference type="SUPFAM" id="SSF54495">
    <property type="entry name" value="UBC-like"/>
    <property type="match status" value="1"/>
</dbReference>
<dbReference type="EMBL" id="JAEHOE010000026">
    <property type="protein sequence ID" value="KAG2495076.1"/>
    <property type="molecule type" value="Genomic_DNA"/>
</dbReference>
<dbReference type="Pfam" id="PF00179">
    <property type="entry name" value="UQ_con"/>
    <property type="match status" value="1"/>
</dbReference>
<evidence type="ECO:0000313" key="3">
    <source>
        <dbReference type="EMBL" id="KAG2495076.1"/>
    </source>
</evidence>
<dbReference type="Proteomes" id="UP000612055">
    <property type="component" value="Unassembled WGS sequence"/>
</dbReference>
<dbReference type="PANTHER" id="PTHR24067">
    <property type="entry name" value="UBIQUITIN-CONJUGATING ENZYME E2"/>
    <property type="match status" value="1"/>
</dbReference>
<organism evidence="3 4">
    <name type="scientific">Edaphochlamys debaryana</name>
    <dbReference type="NCBI Taxonomy" id="47281"/>
    <lineage>
        <taxon>Eukaryota</taxon>
        <taxon>Viridiplantae</taxon>
        <taxon>Chlorophyta</taxon>
        <taxon>core chlorophytes</taxon>
        <taxon>Chlorophyceae</taxon>
        <taxon>CS clade</taxon>
        <taxon>Chlamydomonadales</taxon>
        <taxon>Chlamydomonadales incertae sedis</taxon>
        <taxon>Edaphochlamys</taxon>
    </lineage>
</organism>
<feature type="region of interest" description="Disordered" evidence="1">
    <location>
        <begin position="206"/>
        <end position="327"/>
    </location>
</feature>
<dbReference type="CDD" id="cd23805">
    <property type="entry name" value="UBCc_UBE2T"/>
    <property type="match status" value="1"/>
</dbReference>